<proteinExistence type="predicted"/>
<name>A0A9P9H0H4_FUSSL</name>
<sequence>LSVVMAPKWPQVNNGPEHINEHAAYLRDACNQLQAVDRGRQNQVPWNIMHSFIASTIELAGKVLQQPAMSEILHHIQDTAKCTQNIQRDVSVIKNSVGTGTTPLNSANFSGGRAAAATWAQVAAQVNGPHPIPPPIPQNARSTKTPPTVTAYKDRAVTVKLKDHGISQRFRTLSAVMINHKVEASIRENTDTKSVKIVAAHQLKSGDIQIFTSSTAEA</sequence>
<evidence type="ECO:0000313" key="1">
    <source>
        <dbReference type="EMBL" id="KAH7248451.1"/>
    </source>
</evidence>
<gene>
    <name evidence="1" type="ORF">B0J15DRAFT_380649</name>
</gene>
<organism evidence="1 2">
    <name type="scientific">Fusarium solani</name>
    <name type="common">Filamentous fungus</name>
    <dbReference type="NCBI Taxonomy" id="169388"/>
    <lineage>
        <taxon>Eukaryota</taxon>
        <taxon>Fungi</taxon>
        <taxon>Dikarya</taxon>
        <taxon>Ascomycota</taxon>
        <taxon>Pezizomycotina</taxon>
        <taxon>Sordariomycetes</taxon>
        <taxon>Hypocreomycetidae</taxon>
        <taxon>Hypocreales</taxon>
        <taxon>Nectriaceae</taxon>
        <taxon>Fusarium</taxon>
        <taxon>Fusarium solani species complex</taxon>
    </lineage>
</organism>
<feature type="non-terminal residue" evidence="1">
    <location>
        <position position="218"/>
    </location>
</feature>
<feature type="non-terminal residue" evidence="1">
    <location>
        <position position="1"/>
    </location>
</feature>
<keyword evidence="2" id="KW-1185">Reference proteome</keyword>
<dbReference type="AlphaFoldDB" id="A0A9P9H0H4"/>
<comment type="caution">
    <text evidence="1">The sequence shown here is derived from an EMBL/GenBank/DDBJ whole genome shotgun (WGS) entry which is preliminary data.</text>
</comment>
<dbReference type="EMBL" id="JAGTJS010000014">
    <property type="protein sequence ID" value="KAH7248451.1"/>
    <property type="molecule type" value="Genomic_DNA"/>
</dbReference>
<evidence type="ECO:0000313" key="2">
    <source>
        <dbReference type="Proteomes" id="UP000736672"/>
    </source>
</evidence>
<dbReference type="Proteomes" id="UP000736672">
    <property type="component" value="Unassembled WGS sequence"/>
</dbReference>
<reference evidence="1" key="1">
    <citation type="journal article" date="2021" name="Nat. Commun.">
        <title>Genetic determinants of endophytism in the Arabidopsis root mycobiome.</title>
        <authorList>
            <person name="Mesny F."/>
            <person name="Miyauchi S."/>
            <person name="Thiergart T."/>
            <person name="Pickel B."/>
            <person name="Atanasova L."/>
            <person name="Karlsson M."/>
            <person name="Huettel B."/>
            <person name="Barry K.W."/>
            <person name="Haridas S."/>
            <person name="Chen C."/>
            <person name="Bauer D."/>
            <person name="Andreopoulos W."/>
            <person name="Pangilinan J."/>
            <person name="LaButti K."/>
            <person name="Riley R."/>
            <person name="Lipzen A."/>
            <person name="Clum A."/>
            <person name="Drula E."/>
            <person name="Henrissat B."/>
            <person name="Kohler A."/>
            <person name="Grigoriev I.V."/>
            <person name="Martin F.M."/>
            <person name="Hacquard S."/>
        </authorList>
    </citation>
    <scope>NUCLEOTIDE SEQUENCE</scope>
    <source>
        <strain evidence="1">FSSC 5 MPI-SDFR-AT-0091</strain>
    </source>
</reference>
<protein>
    <submittedName>
        <fullName evidence="1">Uncharacterized protein</fullName>
    </submittedName>
</protein>
<dbReference type="OrthoDB" id="5429923at2759"/>
<accession>A0A9P9H0H4</accession>